<dbReference type="Gene3D" id="3.40.50.300">
    <property type="entry name" value="P-loop containing nucleotide triphosphate hydrolases"/>
    <property type="match status" value="1"/>
</dbReference>
<dbReference type="STRING" id="100884.GCA_000269565_02298"/>
<feature type="transmembrane region" description="Helical" evidence="3">
    <location>
        <begin position="671"/>
        <end position="695"/>
    </location>
</feature>
<dbReference type="AlphaFoldDB" id="E7GBP7"/>
<gene>
    <name evidence="5" type="ORF">HMPREF9488_02188</name>
</gene>
<protein>
    <recommendedName>
        <fullName evidence="4">ABC transporter domain-containing protein</fullName>
    </recommendedName>
</protein>
<keyword evidence="2" id="KW-0067">ATP-binding</keyword>
<evidence type="ECO:0000256" key="1">
    <source>
        <dbReference type="ARBA" id="ARBA00022741"/>
    </source>
</evidence>
<feature type="transmembrane region" description="Helical" evidence="3">
    <location>
        <begin position="625"/>
        <end position="651"/>
    </location>
</feature>
<comment type="caution">
    <text evidence="5">The sequence shown here is derived from an EMBL/GenBank/DDBJ whole genome shotgun (WGS) entry which is preliminary data.</text>
</comment>
<dbReference type="InterPro" id="IPR003593">
    <property type="entry name" value="AAA+_ATPase"/>
</dbReference>
<organism evidence="5 6">
    <name type="scientific">Coprobacillus cateniformis</name>
    <dbReference type="NCBI Taxonomy" id="100884"/>
    <lineage>
        <taxon>Bacteria</taxon>
        <taxon>Bacillati</taxon>
        <taxon>Bacillota</taxon>
        <taxon>Erysipelotrichia</taxon>
        <taxon>Erysipelotrichales</taxon>
        <taxon>Coprobacillaceae</taxon>
        <taxon>Coprobacillus</taxon>
    </lineage>
</organism>
<dbReference type="InterPro" id="IPR015854">
    <property type="entry name" value="ABC_transpr_LolD-like"/>
</dbReference>
<proteinExistence type="predicted"/>
<accession>E7GBP7</accession>
<dbReference type="OrthoDB" id="1653853at2"/>
<keyword evidence="1" id="KW-0547">Nucleotide-binding</keyword>
<dbReference type="GeneID" id="78230132"/>
<evidence type="ECO:0000256" key="3">
    <source>
        <dbReference type="SAM" id="Phobius"/>
    </source>
</evidence>
<reference evidence="5 6" key="1">
    <citation type="submission" date="2010-12" db="EMBL/GenBank/DDBJ databases">
        <title>The Genome Sequence of Coprobacillus sp. strain 29_1.</title>
        <authorList>
            <consortium name="The Broad Institute Genome Sequencing Platform"/>
            <person name="Earl A."/>
            <person name="Ward D."/>
            <person name="Feldgarden M."/>
            <person name="Gevers D."/>
            <person name="Daigneault M."/>
            <person name="Sibley C.D."/>
            <person name="White A."/>
            <person name="Strauss J."/>
            <person name="Allen-Vercoe E."/>
            <person name="Young S.K."/>
            <person name="Zeng Q."/>
            <person name="Gargeya S."/>
            <person name="Fitzgerald M."/>
            <person name="Haas B."/>
            <person name="Abouelleil A."/>
            <person name="Alvarado L."/>
            <person name="Arachchi H.M."/>
            <person name="Berlin A."/>
            <person name="Brown A."/>
            <person name="Chapman S.B."/>
            <person name="Chen Z."/>
            <person name="Dunbar C."/>
            <person name="Freedman E."/>
            <person name="Gearin G."/>
            <person name="Gellesch M."/>
            <person name="Goldberg J."/>
            <person name="Griggs A."/>
            <person name="Gujja S."/>
            <person name="Heilman E."/>
            <person name="Heiman D."/>
            <person name="Howarth C."/>
            <person name="Larson L."/>
            <person name="Lui A."/>
            <person name="MacDonald P.J.P."/>
            <person name="Mehta T."/>
            <person name="Montmayeur A."/>
            <person name="Murphy C."/>
            <person name="Neiman D."/>
            <person name="Pearson M."/>
            <person name="Priest M."/>
            <person name="Roberts A."/>
            <person name="Saif S."/>
            <person name="Shea T."/>
            <person name="Shenoy N."/>
            <person name="Sisk P."/>
            <person name="Stolte C."/>
            <person name="Sykes S."/>
            <person name="White J."/>
            <person name="Yandava C."/>
            <person name="Nusbaum C."/>
            <person name="Birren B."/>
        </authorList>
    </citation>
    <scope>NUCLEOTIDE SEQUENCE [LARGE SCALE GENOMIC DNA]</scope>
    <source>
        <strain evidence="5 6">29_1</strain>
    </source>
</reference>
<dbReference type="InterPro" id="IPR017871">
    <property type="entry name" value="ABC_transporter-like_CS"/>
</dbReference>
<dbReference type="InterPro" id="IPR003439">
    <property type="entry name" value="ABC_transporter-like_ATP-bd"/>
</dbReference>
<dbReference type="PANTHER" id="PTHR24220:SF86">
    <property type="entry name" value="ABC TRANSPORTER ABCH.1"/>
    <property type="match status" value="1"/>
</dbReference>
<dbReference type="EMBL" id="ADKX01000036">
    <property type="protein sequence ID" value="EFW04459.1"/>
    <property type="molecule type" value="Genomic_DNA"/>
</dbReference>
<dbReference type="GO" id="GO:0005524">
    <property type="term" value="F:ATP binding"/>
    <property type="evidence" value="ECO:0007669"/>
    <property type="project" value="UniProtKB-KW"/>
</dbReference>
<evidence type="ECO:0000256" key="2">
    <source>
        <dbReference type="ARBA" id="ARBA00022840"/>
    </source>
</evidence>
<dbReference type="SUPFAM" id="SSF52540">
    <property type="entry name" value="P-loop containing nucleoside triphosphate hydrolases"/>
    <property type="match status" value="1"/>
</dbReference>
<dbReference type="GO" id="GO:0005886">
    <property type="term" value="C:plasma membrane"/>
    <property type="evidence" value="ECO:0007669"/>
    <property type="project" value="TreeGrafter"/>
</dbReference>
<dbReference type="SMART" id="SM00382">
    <property type="entry name" value="AAA"/>
    <property type="match status" value="1"/>
</dbReference>
<dbReference type="GO" id="GO:0022857">
    <property type="term" value="F:transmembrane transporter activity"/>
    <property type="evidence" value="ECO:0007669"/>
    <property type="project" value="TreeGrafter"/>
</dbReference>
<evidence type="ECO:0000313" key="6">
    <source>
        <dbReference type="Proteomes" id="UP000003157"/>
    </source>
</evidence>
<dbReference type="PANTHER" id="PTHR24220">
    <property type="entry name" value="IMPORT ATP-BINDING PROTEIN"/>
    <property type="match status" value="1"/>
</dbReference>
<dbReference type="Proteomes" id="UP000003157">
    <property type="component" value="Unassembled WGS sequence"/>
</dbReference>
<evidence type="ECO:0000259" key="4">
    <source>
        <dbReference type="PROSITE" id="PS50893"/>
    </source>
</evidence>
<feature type="domain" description="ABC transporter" evidence="4">
    <location>
        <begin position="1"/>
        <end position="214"/>
    </location>
</feature>
<dbReference type="InterPro" id="IPR027417">
    <property type="entry name" value="P-loop_NTPase"/>
</dbReference>
<feature type="transmembrane region" description="Helical" evidence="3">
    <location>
        <begin position="234"/>
        <end position="255"/>
    </location>
</feature>
<dbReference type="eggNOG" id="COG1136">
    <property type="taxonomic scope" value="Bacteria"/>
</dbReference>
<dbReference type="RefSeq" id="WP_008789288.1">
    <property type="nucleotide sequence ID" value="NZ_AKCB01000001.1"/>
</dbReference>
<sequence length="701" mass="81376">MLLESINKTYHNHNEDIQALNNINLYIQEKGMIFIVGQSGCGKTSLLHIISGKDNDFTGHIERDGKIEVVEQDILLMESMKVIDNLLIVNNNRQLIDEWLEKFHMKEFVHQKVKKLSVGQKKRIQIIRSLLVESDYLICDEPTASLDYENAEIIMEILQTISQDKSVIIVTHEVALIEKYADRIITMKKGKVVNDKVVNEKEQLIINKISDISKSNNQRLRFLIKSLKCHPVELISKFCLIFLILIIAFVCTSLFSSTREAVIEKNKWRNSENLIITQPHEDNNKYRGVDDRVEEDGSYLYYDIYDKKTLQLVKDNISQVIGYRYGWTPQNYSLSNGSFTPEMTIDDIKEAVIEGDRIYQETGEVPFADYDDFCRILDQANSSHPNGDFPKDFVLTFDFRNYEGFKDNSFSNAPAFDIFKIGNKKNTEVVPYQLYDRYEISLQYGYKPVHNNEIIVSLEVAAALTKEYQLDSYKQLIGKEMPFSYFGGEETKVQISGISYTENKNENQIYFKEGALDEWIEEAYQMIPDKLKYIYVYFLIDPQYNAEKVANDINKTIVGRESSFIPYNNSFLTESQEYQNPAYFYLFSSLVCIGLLIIEVGMILACRKRYIKEEKVMRSYGYSPIFYIFGYLILLFVTVIGLQMLMLPYLCQIFNQFVNTLGFASFVEYNIFNYLLSTSVALIFIVIIEGGLYAFRTQKHS</sequence>
<keyword evidence="3" id="KW-0812">Transmembrane</keyword>
<keyword evidence="3" id="KW-1133">Transmembrane helix</keyword>
<dbReference type="GO" id="GO:0016887">
    <property type="term" value="F:ATP hydrolysis activity"/>
    <property type="evidence" value="ECO:0007669"/>
    <property type="project" value="InterPro"/>
</dbReference>
<dbReference type="PROSITE" id="PS50893">
    <property type="entry name" value="ABC_TRANSPORTER_2"/>
    <property type="match status" value="1"/>
</dbReference>
<name>E7GBP7_9FIRM</name>
<keyword evidence="6" id="KW-1185">Reference proteome</keyword>
<dbReference type="PROSITE" id="PS00211">
    <property type="entry name" value="ABC_TRANSPORTER_1"/>
    <property type="match status" value="1"/>
</dbReference>
<evidence type="ECO:0000313" key="5">
    <source>
        <dbReference type="EMBL" id="EFW04459.1"/>
    </source>
</evidence>
<feature type="transmembrane region" description="Helical" evidence="3">
    <location>
        <begin position="582"/>
        <end position="604"/>
    </location>
</feature>
<dbReference type="HOGENOM" id="CLU_393161_0_0_9"/>
<keyword evidence="3" id="KW-0472">Membrane</keyword>
<dbReference type="Pfam" id="PF00005">
    <property type="entry name" value="ABC_tran"/>
    <property type="match status" value="1"/>
</dbReference>